<dbReference type="PANTHER" id="PTHR11403">
    <property type="entry name" value="CYTOCHROME C OXIDASE SUBUNIT III"/>
    <property type="match status" value="1"/>
</dbReference>
<dbReference type="PROSITE" id="PS50253">
    <property type="entry name" value="COX3"/>
    <property type="match status" value="1"/>
</dbReference>
<comment type="caution">
    <text evidence="9">The sequence shown here is derived from an EMBL/GenBank/DDBJ whole genome shotgun (WGS) entry which is preliminary data.</text>
</comment>
<sequence>MNIIGKLREKPWESNLSPQLQFNDREQTQKAGLRLLLIVISVLFFLFIVAFLMRSQYPDWQPLAEQANHPLFDRSQLWLNTLYLILASFSIQFAKQSSKNADSANFRMALLAAGIFSCAFVVGQLLFWQALQAKGFWVNNNPALSFFYLFTGLHIAHVIAGIATWLMTLGYSFKKTTEQNQIKLQHYVALCATYWHFLLALWGLLFLLLVSKPETYNAIVEFCGLGAP</sequence>
<name>A0ABN1LC85_9ALTE</name>
<dbReference type="InterPro" id="IPR035973">
    <property type="entry name" value="Cyt_c_oxidase_su3-like_sf"/>
</dbReference>
<dbReference type="InterPro" id="IPR000298">
    <property type="entry name" value="Cyt_c_oxidase-like_su3"/>
</dbReference>
<accession>A0ABN1LC85</accession>
<evidence type="ECO:0000256" key="6">
    <source>
        <dbReference type="RuleBase" id="RU003376"/>
    </source>
</evidence>
<organism evidence="9 10">
    <name type="scientific">Aliiglaciecola litoralis</name>
    <dbReference type="NCBI Taxonomy" id="582857"/>
    <lineage>
        <taxon>Bacteria</taxon>
        <taxon>Pseudomonadati</taxon>
        <taxon>Pseudomonadota</taxon>
        <taxon>Gammaproteobacteria</taxon>
        <taxon>Alteromonadales</taxon>
        <taxon>Alteromonadaceae</taxon>
        <taxon>Aliiglaciecola</taxon>
    </lineage>
</organism>
<evidence type="ECO:0000256" key="2">
    <source>
        <dbReference type="ARBA" id="ARBA00010581"/>
    </source>
</evidence>
<dbReference type="PANTHER" id="PTHR11403:SF10">
    <property type="entry name" value="CYTOCHROME C OXIDASE"/>
    <property type="match status" value="1"/>
</dbReference>
<keyword evidence="5 7" id="KW-0472">Membrane</keyword>
<protein>
    <recommendedName>
        <fullName evidence="8">Heme-copper oxidase subunit III family profile domain-containing protein</fullName>
    </recommendedName>
</protein>
<feature type="domain" description="Heme-copper oxidase subunit III family profile" evidence="8">
    <location>
        <begin position="1"/>
        <end position="214"/>
    </location>
</feature>
<gene>
    <name evidence="9" type="ORF">GCM10009114_01690</name>
</gene>
<evidence type="ECO:0000259" key="8">
    <source>
        <dbReference type="PROSITE" id="PS50253"/>
    </source>
</evidence>
<feature type="transmembrane region" description="Helical" evidence="7">
    <location>
        <begin position="147"/>
        <end position="166"/>
    </location>
</feature>
<dbReference type="SUPFAM" id="SSF81452">
    <property type="entry name" value="Cytochrome c oxidase subunit III-like"/>
    <property type="match status" value="1"/>
</dbReference>
<evidence type="ECO:0000256" key="5">
    <source>
        <dbReference type="ARBA" id="ARBA00023136"/>
    </source>
</evidence>
<feature type="transmembrane region" description="Helical" evidence="7">
    <location>
        <begin position="77"/>
        <end position="94"/>
    </location>
</feature>
<evidence type="ECO:0000256" key="3">
    <source>
        <dbReference type="ARBA" id="ARBA00022692"/>
    </source>
</evidence>
<feature type="transmembrane region" description="Helical" evidence="7">
    <location>
        <begin position="35"/>
        <end position="57"/>
    </location>
</feature>
<reference evidence="9 10" key="1">
    <citation type="journal article" date="2019" name="Int. J. Syst. Evol. Microbiol.">
        <title>The Global Catalogue of Microorganisms (GCM) 10K type strain sequencing project: providing services to taxonomists for standard genome sequencing and annotation.</title>
        <authorList>
            <consortium name="The Broad Institute Genomics Platform"/>
            <consortium name="The Broad Institute Genome Sequencing Center for Infectious Disease"/>
            <person name="Wu L."/>
            <person name="Ma J."/>
        </authorList>
    </citation>
    <scope>NUCLEOTIDE SEQUENCE [LARGE SCALE GENOMIC DNA]</scope>
    <source>
        <strain evidence="9 10">JCM 15896</strain>
    </source>
</reference>
<dbReference type="InterPro" id="IPR024791">
    <property type="entry name" value="Cyt_c/ubiquinol_Oxase_su3"/>
</dbReference>
<keyword evidence="4 7" id="KW-1133">Transmembrane helix</keyword>
<comment type="subcellular location">
    <subcellularLocation>
        <location evidence="6">Cell membrane</location>
        <topology evidence="6">Multi-pass membrane protein</topology>
    </subcellularLocation>
    <subcellularLocation>
        <location evidence="1">Membrane</location>
        <topology evidence="1">Multi-pass membrane protein</topology>
    </subcellularLocation>
</comment>
<dbReference type="RefSeq" id="WP_343855678.1">
    <property type="nucleotide sequence ID" value="NZ_BAAAFD010000001.1"/>
</dbReference>
<evidence type="ECO:0000313" key="9">
    <source>
        <dbReference type="EMBL" id="GAA0852253.1"/>
    </source>
</evidence>
<feature type="transmembrane region" description="Helical" evidence="7">
    <location>
        <begin position="187"/>
        <end position="210"/>
    </location>
</feature>
<feature type="transmembrane region" description="Helical" evidence="7">
    <location>
        <begin position="106"/>
        <end position="127"/>
    </location>
</feature>
<dbReference type="EMBL" id="BAAAFD010000001">
    <property type="protein sequence ID" value="GAA0852253.1"/>
    <property type="molecule type" value="Genomic_DNA"/>
</dbReference>
<dbReference type="InterPro" id="IPR013833">
    <property type="entry name" value="Cyt_c_oxidase_su3_a-hlx"/>
</dbReference>
<evidence type="ECO:0000256" key="4">
    <source>
        <dbReference type="ARBA" id="ARBA00022989"/>
    </source>
</evidence>
<evidence type="ECO:0000256" key="7">
    <source>
        <dbReference type="SAM" id="Phobius"/>
    </source>
</evidence>
<keyword evidence="10" id="KW-1185">Reference proteome</keyword>
<proteinExistence type="inferred from homology"/>
<evidence type="ECO:0000256" key="1">
    <source>
        <dbReference type="ARBA" id="ARBA00004141"/>
    </source>
</evidence>
<comment type="similarity">
    <text evidence="2 6">Belongs to the cytochrome c oxidase subunit 3 family.</text>
</comment>
<dbReference type="Gene3D" id="1.20.120.80">
    <property type="entry name" value="Cytochrome c oxidase, subunit III, four-helix bundle"/>
    <property type="match status" value="1"/>
</dbReference>
<keyword evidence="3 6" id="KW-0812">Transmembrane</keyword>
<evidence type="ECO:0000313" key="10">
    <source>
        <dbReference type="Proteomes" id="UP001500359"/>
    </source>
</evidence>
<dbReference type="Pfam" id="PF00510">
    <property type="entry name" value="COX3"/>
    <property type="match status" value="1"/>
</dbReference>
<dbReference type="Proteomes" id="UP001500359">
    <property type="component" value="Unassembled WGS sequence"/>
</dbReference>